<accession>A0A8S9XQ65</accession>
<evidence type="ECO:0000313" key="2">
    <source>
        <dbReference type="Proteomes" id="UP000466442"/>
    </source>
</evidence>
<gene>
    <name evidence="1" type="ORF">GE061_014285</name>
</gene>
<sequence>MSKHSTLDLDTRLAGLLVRVRWAFGADDRHLDTRYGDEDLTLFVGLKAILRSQVSRGSSFVCPSIRATAYWPHIHNQHLPRAALHLITGGLETIRQARLHLPAANSHRFESRSDYLVWILGPVYSNRRIKGYCRSSTPNAKRTPTSNPANLGSKSRVECLLITITPRTT</sequence>
<organism evidence="1 2">
    <name type="scientific">Apolygus lucorum</name>
    <name type="common">Small green plant bug</name>
    <name type="synonym">Lygocoris lucorum</name>
    <dbReference type="NCBI Taxonomy" id="248454"/>
    <lineage>
        <taxon>Eukaryota</taxon>
        <taxon>Metazoa</taxon>
        <taxon>Ecdysozoa</taxon>
        <taxon>Arthropoda</taxon>
        <taxon>Hexapoda</taxon>
        <taxon>Insecta</taxon>
        <taxon>Pterygota</taxon>
        <taxon>Neoptera</taxon>
        <taxon>Paraneoptera</taxon>
        <taxon>Hemiptera</taxon>
        <taxon>Heteroptera</taxon>
        <taxon>Panheteroptera</taxon>
        <taxon>Cimicomorpha</taxon>
        <taxon>Miridae</taxon>
        <taxon>Mirini</taxon>
        <taxon>Apolygus</taxon>
    </lineage>
</organism>
<protein>
    <submittedName>
        <fullName evidence="1">Uncharacterized protein</fullName>
    </submittedName>
</protein>
<reference evidence="1" key="1">
    <citation type="journal article" date="2021" name="Mol. Ecol. Resour.">
        <title>Apolygus lucorum genome provides insights into omnivorousness and mesophyll feeding.</title>
        <authorList>
            <person name="Liu Y."/>
            <person name="Liu H."/>
            <person name="Wang H."/>
            <person name="Huang T."/>
            <person name="Liu B."/>
            <person name="Yang B."/>
            <person name="Yin L."/>
            <person name="Li B."/>
            <person name="Zhang Y."/>
            <person name="Zhang S."/>
            <person name="Jiang F."/>
            <person name="Zhang X."/>
            <person name="Ren Y."/>
            <person name="Wang B."/>
            <person name="Wang S."/>
            <person name="Lu Y."/>
            <person name="Wu K."/>
            <person name="Fan W."/>
            <person name="Wang G."/>
        </authorList>
    </citation>
    <scope>NUCLEOTIDE SEQUENCE</scope>
    <source>
        <strain evidence="1">12Hb</strain>
    </source>
</reference>
<name>A0A8S9XQ65_APOLU</name>
<comment type="caution">
    <text evidence="1">The sequence shown here is derived from an EMBL/GenBank/DDBJ whole genome shotgun (WGS) entry which is preliminary data.</text>
</comment>
<keyword evidence="2" id="KW-1185">Reference proteome</keyword>
<dbReference type="EMBL" id="WIXP02000005">
    <property type="protein sequence ID" value="KAF6211170.1"/>
    <property type="molecule type" value="Genomic_DNA"/>
</dbReference>
<evidence type="ECO:0000313" key="1">
    <source>
        <dbReference type="EMBL" id="KAF6211170.1"/>
    </source>
</evidence>
<dbReference type="Proteomes" id="UP000466442">
    <property type="component" value="Linkage Group LG5"/>
</dbReference>
<proteinExistence type="predicted"/>
<dbReference type="AlphaFoldDB" id="A0A8S9XQ65"/>